<accession>A0A4U1FBE0</accession>
<sequence length="101" mass="10831">EPALPPGSAGRSALRAVPCFLCGKVLHNLGFCVSEEEIRKVVAATPGAIEPVLCAVRDKVEAGEDPPGRAGRVLQMKAARLEHLLKLKDQRIGARARDQPR</sequence>
<name>A0A4U1FBE0_MONMO</name>
<organism evidence="1 2">
    <name type="scientific">Monodon monoceros</name>
    <name type="common">Narwhal</name>
    <name type="synonym">Ceratodon monodon</name>
    <dbReference type="NCBI Taxonomy" id="40151"/>
    <lineage>
        <taxon>Eukaryota</taxon>
        <taxon>Metazoa</taxon>
        <taxon>Chordata</taxon>
        <taxon>Craniata</taxon>
        <taxon>Vertebrata</taxon>
        <taxon>Euteleostomi</taxon>
        <taxon>Mammalia</taxon>
        <taxon>Eutheria</taxon>
        <taxon>Laurasiatheria</taxon>
        <taxon>Artiodactyla</taxon>
        <taxon>Whippomorpha</taxon>
        <taxon>Cetacea</taxon>
        <taxon>Odontoceti</taxon>
        <taxon>Monodontidae</taxon>
        <taxon>Monodon</taxon>
    </lineage>
</organism>
<feature type="non-terminal residue" evidence="1">
    <location>
        <position position="1"/>
    </location>
</feature>
<proteinExistence type="predicted"/>
<comment type="caution">
    <text evidence="1">The sequence shown here is derived from an EMBL/GenBank/DDBJ whole genome shotgun (WGS) entry which is preliminary data.</text>
</comment>
<dbReference type="AlphaFoldDB" id="A0A4U1FBE0"/>
<evidence type="ECO:0000313" key="2">
    <source>
        <dbReference type="Proteomes" id="UP000308365"/>
    </source>
</evidence>
<protein>
    <submittedName>
        <fullName evidence="1">Uncharacterized protein</fullName>
    </submittedName>
</protein>
<evidence type="ECO:0000313" key="1">
    <source>
        <dbReference type="EMBL" id="TKC46883.1"/>
    </source>
</evidence>
<dbReference type="EMBL" id="RWIC01000238">
    <property type="protein sequence ID" value="TKC46883.1"/>
    <property type="molecule type" value="Genomic_DNA"/>
</dbReference>
<reference evidence="2" key="1">
    <citation type="journal article" date="2019" name="IScience">
        <title>Narwhal Genome Reveals Long-Term Low Genetic Diversity despite Current Large Abundance Size.</title>
        <authorList>
            <person name="Westbury M.V."/>
            <person name="Petersen B."/>
            <person name="Garde E."/>
            <person name="Heide-Jorgensen M.P."/>
            <person name="Lorenzen E.D."/>
        </authorList>
    </citation>
    <scope>NUCLEOTIDE SEQUENCE [LARGE SCALE GENOMIC DNA]</scope>
</reference>
<dbReference type="InterPro" id="IPR036872">
    <property type="entry name" value="CH_dom_sf"/>
</dbReference>
<gene>
    <name evidence="1" type="ORF">EI555_006751</name>
</gene>
<dbReference type="Proteomes" id="UP000308365">
    <property type="component" value="Unassembled WGS sequence"/>
</dbReference>
<dbReference type="Gene3D" id="1.10.418.10">
    <property type="entry name" value="Calponin-like domain"/>
    <property type="match status" value="1"/>
</dbReference>